<feature type="domain" description="N-acetyltransferase" evidence="1">
    <location>
        <begin position="2"/>
        <end position="152"/>
    </location>
</feature>
<dbReference type="GO" id="GO:0016747">
    <property type="term" value="F:acyltransferase activity, transferring groups other than amino-acyl groups"/>
    <property type="evidence" value="ECO:0007669"/>
    <property type="project" value="InterPro"/>
</dbReference>
<dbReference type="PROSITE" id="PS51186">
    <property type="entry name" value="GNAT"/>
    <property type="match status" value="1"/>
</dbReference>
<dbReference type="Gene3D" id="3.40.630.30">
    <property type="match status" value="1"/>
</dbReference>
<dbReference type="AlphaFoldDB" id="A0A382LZ39"/>
<dbReference type="Pfam" id="PF13527">
    <property type="entry name" value="Acetyltransf_9"/>
    <property type="match status" value="1"/>
</dbReference>
<gene>
    <name evidence="2" type="ORF">METZ01_LOCUS293819</name>
</gene>
<evidence type="ECO:0000313" key="2">
    <source>
        <dbReference type="EMBL" id="SVC40965.1"/>
    </source>
</evidence>
<organism evidence="2">
    <name type="scientific">marine metagenome</name>
    <dbReference type="NCBI Taxonomy" id="408172"/>
    <lineage>
        <taxon>unclassified sequences</taxon>
        <taxon>metagenomes</taxon>
        <taxon>ecological metagenomes</taxon>
    </lineage>
</organism>
<dbReference type="InterPro" id="IPR016181">
    <property type="entry name" value="Acyl_CoA_acyltransferase"/>
</dbReference>
<dbReference type="SUPFAM" id="SSF55729">
    <property type="entry name" value="Acyl-CoA N-acyltransferases (Nat)"/>
    <property type="match status" value="1"/>
</dbReference>
<evidence type="ECO:0000259" key="1">
    <source>
        <dbReference type="PROSITE" id="PS51186"/>
    </source>
</evidence>
<reference evidence="2" key="1">
    <citation type="submission" date="2018-05" db="EMBL/GenBank/DDBJ databases">
        <authorList>
            <person name="Lanie J.A."/>
            <person name="Ng W.-L."/>
            <person name="Kazmierczak K.M."/>
            <person name="Andrzejewski T.M."/>
            <person name="Davidsen T.M."/>
            <person name="Wayne K.J."/>
            <person name="Tettelin H."/>
            <person name="Glass J.I."/>
            <person name="Rusch D."/>
            <person name="Podicherti R."/>
            <person name="Tsui H.-C.T."/>
            <person name="Winkler M.E."/>
        </authorList>
    </citation>
    <scope>NUCLEOTIDE SEQUENCE</scope>
</reference>
<dbReference type="EMBL" id="UINC01089676">
    <property type="protein sequence ID" value="SVC40965.1"/>
    <property type="molecule type" value="Genomic_DNA"/>
</dbReference>
<proteinExistence type="predicted"/>
<sequence>MLEIRPYKIGDEAGFQKLDQLVEIHPWNRRNLANWHWKFKGSNPAGEPIMIYADNNGEIIGHFAAIPMKYWFDGVEVVGSHSAAMMIDPAWQNKGLIKFVADKLIKELEEQKIPFTYGYPNDNAYDLHIKLLGYEDVTMQRLFYKKMKNNRDNIPVPTSEGLNWQKIECFDDRVNALWDSAKNDFKVIVIRNSAFLNWRYLDRPDVPYYAFGAFNGDILEGYCVLKLYQDENVLRGHFIDLFTQDGNSDCGRFLVENGLQFFINGKVDEVTLWMQGSPFFEDILKECGFSIDGVSGGGWPGATRPMICRLNINQEKYRPRLNEKDWYFTMGDTLEIY</sequence>
<dbReference type="CDD" id="cd04301">
    <property type="entry name" value="NAT_SF"/>
    <property type="match status" value="1"/>
</dbReference>
<name>A0A382LZ39_9ZZZZ</name>
<protein>
    <recommendedName>
        <fullName evidence="1">N-acetyltransferase domain-containing protein</fullName>
    </recommendedName>
</protein>
<accession>A0A382LZ39</accession>
<dbReference type="InterPro" id="IPR000182">
    <property type="entry name" value="GNAT_dom"/>
</dbReference>